<protein>
    <recommendedName>
        <fullName evidence="3">HTH tetR-type domain-containing protein</fullName>
    </recommendedName>
</protein>
<dbReference type="EMBL" id="BAABIM010000004">
    <property type="protein sequence ID" value="GAA4696209.1"/>
    <property type="molecule type" value="Genomic_DNA"/>
</dbReference>
<dbReference type="SUPFAM" id="SSF46689">
    <property type="entry name" value="Homeodomain-like"/>
    <property type="match status" value="1"/>
</dbReference>
<dbReference type="PANTHER" id="PTHR30055">
    <property type="entry name" value="HTH-TYPE TRANSCRIPTIONAL REGULATOR RUTR"/>
    <property type="match status" value="1"/>
</dbReference>
<organism evidence="4 5">
    <name type="scientific">Nocardioides nanhaiensis</name>
    <dbReference type="NCBI Taxonomy" id="1476871"/>
    <lineage>
        <taxon>Bacteria</taxon>
        <taxon>Bacillati</taxon>
        <taxon>Actinomycetota</taxon>
        <taxon>Actinomycetes</taxon>
        <taxon>Propionibacteriales</taxon>
        <taxon>Nocardioidaceae</taxon>
        <taxon>Nocardioides</taxon>
    </lineage>
</organism>
<comment type="caution">
    <text evidence="4">The sequence shown here is derived from an EMBL/GenBank/DDBJ whole genome shotgun (WGS) entry which is preliminary data.</text>
</comment>
<evidence type="ECO:0000259" key="3">
    <source>
        <dbReference type="PROSITE" id="PS50977"/>
    </source>
</evidence>
<dbReference type="InterPro" id="IPR050109">
    <property type="entry name" value="HTH-type_TetR-like_transc_reg"/>
</dbReference>
<name>A0ABP8WVI2_9ACTN</name>
<dbReference type="RefSeq" id="WP_345269645.1">
    <property type="nucleotide sequence ID" value="NZ_BAABIM010000004.1"/>
</dbReference>
<evidence type="ECO:0000313" key="4">
    <source>
        <dbReference type="EMBL" id="GAA4696209.1"/>
    </source>
</evidence>
<evidence type="ECO:0000256" key="2">
    <source>
        <dbReference type="PROSITE-ProRule" id="PRU00335"/>
    </source>
</evidence>
<dbReference type="PANTHER" id="PTHR30055:SF223">
    <property type="entry name" value="HTH-TYPE TRANSCRIPTIONAL REGULATOR UIDR"/>
    <property type="match status" value="1"/>
</dbReference>
<dbReference type="Proteomes" id="UP001500621">
    <property type="component" value="Unassembled WGS sequence"/>
</dbReference>
<evidence type="ECO:0000256" key="1">
    <source>
        <dbReference type="ARBA" id="ARBA00023125"/>
    </source>
</evidence>
<keyword evidence="1 2" id="KW-0238">DNA-binding</keyword>
<feature type="domain" description="HTH tetR-type" evidence="3">
    <location>
        <begin position="9"/>
        <end position="70"/>
    </location>
</feature>
<evidence type="ECO:0000313" key="5">
    <source>
        <dbReference type="Proteomes" id="UP001500621"/>
    </source>
</evidence>
<dbReference type="InterPro" id="IPR041586">
    <property type="entry name" value="PsrA_TetR_C"/>
</dbReference>
<dbReference type="Pfam" id="PF00440">
    <property type="entry name" value="TetR_N"/>
    <property type="match status" value="1"/>
</dbReference>
<proteinExistence type="predicted"/>
<gene>
    <name evidence="4" type="ORF">GCM10023226_38270</name>
</gene>
<feature type="DNA-binding region" description="H-T-H motif" evidence="2">
    <location>
        <begin position="33"/>
        <end position="52"/>
    </location>
</feature>
<sequence length="222" mass="23930">MPSVGSQAEETRGRLVEAATREFAQHGIHAASLLEITRQAGQRNRGAVHYHFGSREGMLAAVLEQHVDLLAARETELLARARAREGDLAAAVEAFVRPSVELAERGWTGRAYLVVLAELVEDDPAGVPPEVVAVLERMGGYEAVGMLEERMPAMPEALRSERISLALAFLLRAIADRARAGDRPTSSRPQLPTEPFLQNLVTMVAAMLTAPVPGTHPDDTAG</sequence>
<dbReference type="InterPro" id="IPR009057">
    <property type="entry name" value="Homeodomain-like_sf"/>
</dbReference>
<accession>A0ABP8WVI2</accession>
<dbReference type="InterPro" id="IPR001647">
    <property type="entry name" value="HTH_TetR"/>
</dbReference>
<reference evidence="5" key="1">
    <citation type="journal article" date="2019" name="Int. J. Syst. Evol. Microbiol.">
        <title>The Global Catalogue of Microorganisms (GCM) 10K type strain sequencing project: providing services to taxonomists for standard genome sequencing and annotation.</title>
        <authorList>
            <consortium name="The Broad Institute Genomics Platform"/>
            <consortium name="The Broad Institute Genome Sequencing Center for Infectious Disease"/>
            <person name="Wu L."/>
            <person name="Ma J."/>
        </authorList>
    </citation>
    <scope>NUCLEOTIDE SEQUENCE [LARGE SCALE GENOMIC DNA]</scope>
    <source>
        <strain evidence="5">JCM 18127</strain>
    </source>
</reference>
<dbReference type="Gene3D" id="1.10.357.10">
    <property type="entry name" value="Tetracycline Repressor, domain 2"/>
    <property type="match status" value="1"/>
</dbReference>
<keyword evidence="5" id="KW-1185">Reference proteome</keyword>
<dbReference type="PROSITE" id="PS50977">
    <property type="entry name" value="HTH_TETR_2"/>
    <property type="match status" value="1"/>
</dbReference>
<dbReference type="Pfam" id="PF17939">
    <property type="entry name" value="TetR_C_30"/>
    <property type="match status" value="1"/>
</dbReference>